<dbReference type="RefSeq" id="WP_109873471.1">
    <property type="nucleotide sequence ID" value="NZ_QGNA01000008.1"/>
</dbReference>
<dbReference type="InterPro" id="IPR037041">
    <property type="entry name" value="Trigger_fac_C_sf"/>
</dbReference>
<dbReference type="Gene3D" id="3.10.50.40">
    <property type="match status" value="1"/>
</dbReference>
<protein>
    <recommendedName>
        <fullName evidence="1">Trigger factor ribosome-binding bacterial domain-containing protein</fullName>
    </recommendedName>
</protein>
<sequence>MAQTRPEPDPMTPAPPRFLPLTADRLRRRFILVVSRDAVMERREARLQEIGLTAVAREAERSRPALARILDSTMAECIEQAARDAVAAMLRETGLASIGPARIETLSAPPEHDLVLRAEIATLPEISPPDPTGLRLERLVAAPSAAEVEDELHALARRRGAWQPLPPGAGAGAEDRLVCDVAATLLPARNAIPQPGILGARPGAPGRLPDEWTFGDNGAGLVTEVLAIEPAANPPHIRLRVQGTTTQEGQSYVIFHLPGAIPARPESSWVGSVALRPVGAPRGLRGSKLRLESQDSSAEGRLRRKDAALLAAGDGGFTRCYVSETFADAETAFLRMPLLFDHAAGTVDFCCDIGAPRLVEGLDLGEQGPLPLPALSGQAQLLGAGAADPAGLSAHLQGMKAGETREVTLRLPGGMADRALTGREARFVVRARAVLRRVLPPLDDALAQASGFAGLAALRGGIEARLADRATQLQRRQLRQAALHALLAEAGEIPLPEEAVAAETAAIWAGFAAAAAARGEAPDRVAAMALAAQRLRIGLLVAALARRHGLAPDAVALRAAATALGPGAAEAAVQARALEDTVVAFLLSRAQVTDRPASLAELMAAAEG</sequence>
<gene>
    <name evidence="2" type="ORF">DFH01_26085</name>
</gene>
<organism evidence="2 3">
    <name type="scientific">Falsiroseomonas bella</name>
    <dbReference type="NCBI Taxonomy" id="2184016"/>
    <lineage>
        <taxon>Bacteria</taxon>
        <taxon>Pseudomonadati</taxon>
        <taxon>Pseudomonadota</taxon>
        <taxon>Alphaproteobacteria</taxon>
        <taxon>Acetobacterales</taxon>
        <taxon>Roseomonadaceae</taxon>
        <taxon>Falsiroseomonas</taxon>
    </lineage>
</organism>
<dbReference type="AlphaFoldDB" id="A0A317F6D5"/>
<evidence type="ECO:0000313" key="3">
    <source>
        <dbReference type="Proteomes" id="UP000245765"/>
    </source>
</evidence>
<keyword evidence="3" id="KW-1185">Reference proteome</keyword>
<feature type="domain" description="Trigger factor ribosome-binding bacterial" evidence="1">
    <location>
        <begin position="71"/>
        <end position="154"/>
    </location>
</feature>
<dbReference type="InterPro" id="IPR036611">
    <property type="entry name" value="Trigger_fac_ribosome-bd_sf"/>
</dbReference>
<dbReference type="OrthoDB" id="9820865at2"/>
<evidence type="ECO:0000313" key="2">
    <source>
        <dbReference type="EMBL" id="PWS34102.1"/>
    </source>
</evidence>
<dbReference type="Gene3D" id="1.10.3120.10">
    <property type="entry name" value="Trigger factor, C-terminal domain"/>
    <property type="match status" value="1"/>
</dbReference>
<evidence type="ECO:0000259" key="1">
    <source>
        <dbReference type="Pfam" id="PF05697"/>
    </source>
</evidence>
<dbReference type="InterPro" id="IPR008881">
    <property type="entry name" value="Trigger_fac_ribosome-bd_bac"/>
</dbReference>
<reference evidence="3" key="1">
    <citation type="submission" date="2018-05" db="EMBL/GenBank/DDBJ databases">
        <authorList>
            <person name="Du Z."/>
            <person name="Wang X."/>
        </authorList>
    </citation>
    <scope>NUCLEOTIDE SEQUENCE [LARGE SCALE GENOMIC DNA]</scope>
    <source>
        <strain evidence="3">CQN31</strain>
    </source>
</reference>
<proteinExistence type="predicted"/>
<dbReference type="InterPro" id="IPR027304">
    <property type="entry name" value="Trigger_fact/SurA_dom_sf"/>
</dbReference>
<dbReference type="SUPFAM" id="SSF102735">
    <property type="entry name" value="Trigger factor ribosome-binding domain"/>
    <property type="match status" value="1"/>
</dbReference>
<comment type="caution">
    <text evidence="2">The sequence shown here is derived from an EMBL/GenBank/DDBJ whole genome shotgun (WGS) entry which is preliminary data.</text>
</comment>
<dbReference type="GO" id="GO:0003755">
    <property type="term" value="F:peptidyl-prolyl cis-trans isomerase activity"/>
    <property type="evidence" value="ECO:0007669"/>
    <property type="project" value="InterPro"/>
</dbReference>
<dbReference type="SUPFAM" id="SSF109998">
    <property type="entry name" value="Triger factor/SurA peptide-binding domain-like"/>
    <property type="match status" value="1"/>
</dbReference>
<dbReference type="Pfam" id="PF05697">
    <property type="entry name" value="Trigger_N"/>
    <property type="match status" value="1"/>
</dbReference>
<dbReference type="GO" id="GO:0015031">
    <property type="term" value="P:protein transport"/>
    <property type="evidence" value="ECO:0007669"/>
    <property type="project" value="InterPro"/>
</dbReference>
<dbReference type="GO" id="GO:0006457">
    <property type="term" value="P:protein folding"/>
    <property type="evidence" value="ECO:0007669"/>
    <property type="project" value="InterPro"/>
</dbReference>
<dbReference type="InterPro" id="IPR046357">
    <property type="entry name" value="PPIase_dom_sf"/>
</dbReference>
<dbReference type="Proteomes" id="UP000245765">
    <property type="component" value="Unassembled WGS sequence"/>
</dbReference>
<name>A0A317F6D5_9PROT</name>
<accession>A0A317F6D5</accession>
<dbReference type="EMBL" id="QGNA01000008">
    <property type="protein sequence ID" value="PWS34102.1"/>
    <property type="molecule type" value="Genomic_DNA"/>
</dbReference>